<dbReference type="AlphaFoldDB" id="A0A917FHC9"/>
<dbReference type="PANTHER" id="PTHR30336">
    <property type="entry name" value="INNER MEMBRANE PROTEIN, PROBABLE PERMEASE"/>
    <property type="match status" value="1"/>
</dbReference>
<keyword evidence="4" id="KW-1185">Reference proteome</keyword>
<dbReference type="RefSeq" id="WP_244644570.1">
    <property type="nucleotide sequence ID" value="NZ_BMCT01000006.1"/>
</dbReference>
<proteinExistence type="predicted"/>
<sequence>MAFTAGTLALLFVGGFAVFTTAIAPREPVQLKPADGIVVLTGGASRISDGVQLLASGHGQRLLITGVNRTTSQDEIRRTLPDNDHLLDCCVDLGHRALNTFGNAIEAAEWTRDKHFRSLVVVTSAWHMPRALVELGRALPEVELVAYPVVTDRMLTARWWTDPQTVKLLLKEYLKYMMAQAKIRPAQAVAPKAPAAQPPVPATGAQASVAGSAAGSFPGMDRKPE</sequence>
<evidence type="ECO:0000259" key="2">
    <source>
        <dbReference type="Pfam" id="PF02698"/>
    </source>
</evidence>
<reference evidence="3" key="1">
    <citation type="journal article" date="2014" name="Int. J. Syst. Evol. Microbiol.">
        <title>Complete genome sequence of Corynebacterium casei LMG S-19264T (=DSM 44701T), isolated from a smear-ripened cheese.</title>
        <authorList>
            <consortium name="US DOE Joint Genome Institute (JGI-PGF)"/>
            <person name="Walter F."/>
            <person name="Albersmeier A."/>
            <person name="Kalinowski J."/>
            <person name="Ruckert C."/>
        </authorList>
    </citation>
    <scope>NUCLEOTIDE SEQUENCE</scope>
    <source>
        <strain evidence="3">CCM 7897</strain>
    </source>
</reference>
<dbReference type="GO" id="GO:0005886">
    <property type="term" value="C:plasma membrane"/>
    <property type="evidence" value="ECO:0007669"/>
    <property type="project" value="TreeGrafter"/>
</dbReference>
<dbReference type="Proteomes" id="UP000606044">
    <property type="component" value="Unassembled WGS sequence"/>
</dbReference>
<feature type="domain" description="DUF218" evidence="2">
    <location>
        <begin position="35"/>
        <end position="174"/>
    </location>
</feature>
<comment type="caution">
    <text evidence="3">The sequence shown here is derived from an EMBL/GenBank/DDBJ whole genome shotgun (WGS) entry which is preliminary data.</text>
</comment>
<reference evidence="3" key="2">
    <citation type="submission" date="2020-09" db="EMBL/GenBank/DDBJ databases">
        <authorList>
            <person name="Sun Q."/>
            <person name="Sedlacek I."/>
        </authorList>
    </citation>
    <scope>NUCLEOTIDE SEQUENCE</scope>
    <source>
        <strain evidence="3">CCM 7897</strain>
    </source>
</reference>
<dbReference type="EMBL" id="BMCT01000006">
    <property type="protein sequence ID" value="GGF76247.1"/>
    <property type="molecule type" value="Genomic_DNA"/>
</dbReference>
<evidence type="ECO:0000256" key="1">
    <source>
        <dbReference type="SAM" id="MobiDB-lite"/>
    </source>
</evidence>
<dbReference type="Pfam" id="PF02698">
    <property type="entry name" value="DUF218"/>
    <property type="match status" value="1"/>
</dbReference>
<evidence type="ECO:0000313" key="4">
    <source>
        <dbReference type="Proteomes" id="UP000606044"/>
    </source>
</evidence>
<dbReference type="CDD" id="cd06259">
    <property type="entry name" value="YdcF-like"/>
    <property type="match status" value="1"/>
</dbReference>
<dbReference type="GO" id="GO:0043164">
    <property type="term" value="P:Gram-negative-bacterium-type cell wall biogenesis"/>
    <property type="evidence" value="ECO:0007669"/>
    <property type="project" value="TreeGrafter"/>
</dbReference>
<gene>
    <name evidence="3" type="ORF">GCM10007301_40250</name>
</gene>
<dbReference type="PANTHER" id="PTHR30336:SF4">
    <property type="entry name" value="ENVELOPE BIOGENESIS FACTOR ELYC"/>
    <property type="match status" value="1"/>
</dbReference>
<feature type="region of interest" description="Disordered" evidence="1">
    <location>
        <begin position="191"/>
        <end position="225"/>
    </location>
</feature>
<name>A0A917FHC9_9HYPH</name>
<dbReference type="InterPro" id="IPR003848">
    <property type="entry name" value="DUF218"/>
</dbReference>
<dbReference type="GO" id="GO:0000270">
    <property type="term" value="P:peptidoglycan metabolic process"/>
    <property type="evidence" value="ECO:0007669"/>
    <property type="project" value="TreeGrafter"/>
</dbReference>
<accession>A0A917FHC9</accession>
<organism evidence="3 4">
    <name type="scientific">Azorhizobium oxalatiphilum</name>
    <dbReference type="NCBI Taxonomy" id="980631"/>
    <lineage>
        <taxon>Bacteria</taxon>
        <taxon>Pseudomonadati</taxon>
        <taxon>Pseudomonadota</taxon>
        <taxon>Alphaproteobacteria</taxon>
        <taxon>Hyphomicrobiales</taxon>
        <taxon>Xanthobacteraceae</taxon>
        <taxon>Azorhizobium</taxon>
    </lineage>
</organism>
<evidence type="ECO:0000313" key="3">
    <source>
        <dbReference type="EMBL" id="GGF76247.1"/>
    </source>
</evidence>
<protein>
    <recommendedName>
        <fullName evidence="2">DUF218 domain-containing protein</fullName>
    </recommendedName>
</protein>
<feature type="compositionally biased region" description="Low complexity" evidence="1">
    <location>
        <begin position="202"/>
        <end position="216"/>
    </location>
</feature>
<dbReference type="InterPro" id="IPR051599">
    <property type="entry name" value="Cell_Envelope_Assoc"/>
</dbReference>